<keyword evidence="1" id="KW-0732">Signal</keyword>
<name>A0A1F8AG19_9EURO</name>
<evidence type="ECO:0000313" key="2">
    <source>
        <dbReference type="EMBL" id="OGM50627.1"/>
    </source>
</evidence>
<dbReference type="GeneID" id="34444209"/>
<dbReference type="RefSeq" id="XP_022394344.1">
    <property type="nucleotide sequence ID" value="XM_022527949.1"/>
</dbReference>
<accession>A0A1F8AG19</accession>
<sequence length="81" mass="9610">MKLSTIILVTSSVLLSGAAATPCDSAEICRRQCWRNQRQCEKGWYAKKLRNKCWTCCRKSKVDYVDDDYDHDYDYEEFDWV</sequence>
<keyword evidence="3" id="KW-1185">Reference proteome</keyword>
<comment type="caution">
    <text evidence="2">The sequence shown here is derived from an EMBL/GenBank/DDBJ whole genome shotgun (WGS) entry which is preliminary data.</text>
</comment>
<dbReference type="EMBL" id="LYCR01000002">
    <property type="protein sequence ID" value="OGM50627.1"/>
    <property type="molecule type" value="Genomic_DNA"/>
</dbReference>
<gene>
    <name evidence="2" type="ORF">ABOM_000819</name>
</gene>
<evidence type="ECO:0000256" key="1">
    <source>
        <dbReference type="SAM" id="SignalP"/>
    </source>
</evidence>
<evidence type="ECO:0000313" key="3">
    <source>
        <dbReference type="Proteomes" id="UP000179179"/>
    </source>
</evidence>
<dbReference type="Proteomes" id="UP000179179">
    <property type="component" value="Unassembled WGS sequence"/>
</dbReference>
<dbReference type="AlphaFoldDB" id="A0A1F8AG19"/>
<organism evidence="2 3">
    <name type="scientific">Aspergillus bombycis</name>
    <dbReference type="NCBI Taxonomy" id="109264"/>
    <lineage>
        <taxon>Eukaryota</taxon>
        <taxon>Fungi</taxon>
        <taxon>Dikarya</taxon>
        <taxon>Ascomycota</taxon>
        <taxon>Pezizomycotina</taxon>
        <taxon>Eurotiomycetes</taxon>
        <taxon>Eurotiomycetidae</taxon>
        <taxon>Eurotiales</taxon>
        <taxon>Aspergillaceae</taxon>
        <taxon>Aspergillus</taxon>
    </lineage>
</organism>
<feature type="signal peptide" evidence="1">
    <location>
        <begin position="1"/>
        <end position="20"/>
    </location>
</feature>
<feature type="chain" id="PRO_5009534829" evidence="1">
    <location>
        <begin position="21"/>
        <end position="81"/>
    </location>
</feature>
<reference evidence="2 3" key="1">
    <citation type="journal article" date="2016" name="Genome Biol. Evol.">
        <title>Draft genome sequence of an aflatoxigenic Aspergillus species, A. bombycis.</title>
        <authorList>
            <person name="Moore G.G."/>
            <person name="Mack B.M."/>
            <person name="Beltz S.B."/>
            <person name="Gilbert M.K."/>
        </authorList>
    </citation>
    <scope>NUCLEOTIDE SEQUENCE [LARGE SCALE GENOMIC DNA]</scope>
    <source>
        <strain evidence="3">NRRL 26010</strain>
    </source>
</reference>
<protein>
    <submittedName>
        <fullName evidence="2">Uncharacterized protein</fullName>
    </submittedName>
</protein>
<proteinExistence type="predicted"/>